<proteinExistence type="predicted"/>
<dbReference type="AlphaFoldDB" id="A0AAD7TUM0"/>
<evidence type="ECO:0000256" key="1">
    <source>
        <dbReference type="SAM" id="MobiDB-lite"/>
    </source>
</evidence>
<dbReference type="EMBL" id="JAPEVG010000113">
    <property type="protein sequence ID" value="KAJ8482489.1"/>
    <property type="molecule type" value="Genomic_DNA"/>
</dbReference>
<reference evidence="2" key="1">
    <citation type="submission" date="2022-11" db="EMBL/GenBank/DDBJ databases">
        <title>Genome Sequence of Cubamyces cubensis.</title>
        <authorList>
            <person name="Buettner E."/>
        </authorList>
    </citation>
    <scope>NUCLEOTIDE SEQUENCE</scope>
    <source>
        <strain evidence="2">MPL-01</strain>
    </source>
</reference>
<comment type="caution">
    <text evidence="2">The sequence shown here is derived from an EMBL/GenBank/DDBJ whole genome shotgun (WGS) entry which is preliminary data.</text>
</comment>
<feature type="compositionally biased region" description="Polar residues" evidence="1">
    <location>
        <begin position="1"/>
        <end position="18"/>
    </location>
</feature>
<accession>A0AAD7TUM0</accession>
<sequence>MATITEQRPWSLDATAQSPELPAPFRKTRHGTAFSPWVSDYGPPLHAPAGFTLACLVEEATQPESPHRDCADASVAPEPPDETLGPGDDMEDVAMPDACLTHPFQTPYRPALVSMTSQFNSTSPPSNCPLTAQASTAVHMSKERFHAKQHSKARRRAARARRALDVTDASHHLRLKQAAKKWRKRASPIHVNPCANGNVNPRVDGDVSPRVDANGASTPLASAPIPLAKNAFIAKNVLRSTKAGSEVLTKEGLEALGFEYVPWDGSTPRLLIDCDNVVVGVLAGRPRDTSWDIAVQEAAELLVETRRRCSMDGHCHIHRRGTYAAVHVGISMGGGQTRPSNLHSDPDKQPVVDELLADRRIQRILNFANQAFEVYAPNLHRYYKDNLDHICQSDPSLQRNSPQNSFAAATFNLGPHTVTRPHLDYLNLPWGWCAITALGTFDHTKGGQIVLWNIKKVIEFPSTATIFIPSAVFEHFNLNVQPGEQRLSITQYTAGALFRWVESGCCLLRHLDGAARANLENTGHLRWENGVAMLSTLDMLIR</sequence>
<evidence type="ECO:0000313" key="3">
    <source>
        <dbReference type="Proteomes" id="UP001215151"/>
    </source>
</evidence>
<gene>
    <name evidence="2" type="ORF">ONZ51_g5316</name>
</gene>
<keyword evidence="3" id="KW-1185">Reference proteome</keyword>
<organism evidence="2 3">
    <name type="scientific">Trametes cubensis</name>
    <dbReference type="NCBI Taxonomy" id="1111947"/>
    <lineage>
        <taxon>Eukaryota</taxon>
        <taxon>Fungi</taxon>
        <taxon>Dikarya</taxon>
        <taxon>Basidiomycota</taxon>
        <taxon>Agaricomycotina</taxon>
        <taxon>Agaricomycetes</taxon>
        <taxon>Polyporales</taxon>
        <taxon>Polyporaceae</taxon>
        <taxon>Trametes</taxon>
    </lineage>
</organism>
<feature type="region of interest" description="Disordered" evidence="1">
    <location>
        <begin position="1"/>
        <end position="27"/>
    </location>
</feature>
<name>A0AAD7TUM0_9APHY</name>
<protein>
    <submittedName>
        <fullName evidence="2">Uncharacterized protein</fullName>
    </submittedName>
</protein>
<evidence type="ECO:0000313" key="2">
    <source>
        <dbReference type="EMBL" id="KAJ8482489.1"/>
    </source>
</evidence>
<dbReference type="Proteomes" id="UP001215151">
    <property type="component" value="Unassembled WGS sequence"/>
</dbReference>
<feature type="region of interest" description="Disordered" evidence="1">
    <location>
        <begin position="63"/>
        <end position="87"/>
    </location>
</feature>
<dbReference type="Gene3D" id="3.60.130.30">
    <property type="match status" value="1"/>
</dbReference>